<dbReference type="GO" id="GO:0016758">
    <property type="term" value="F:hexosyltransferase activity"/>
    <property type="evidence" value="ECO:0007669"/>
    <property type="project" value="UniProtKB-ARBA"/>
</dbReference>
<dbReference type="Gene3D" id="3.90.550.10">
    <property type="entry name" value="Spore Coat Polysaccharide Biosynthesis Protein SpsA, Chain A"/>
    <property type="match status" value="1"/>
</dbReference>
<evidence type="ECO:0000259" key="1">
    <source>
        <dbReference type="Pfam" id="PF00535"/>
    </source>
</evidence>
<dbReference type="PANTHER" id="PTHR22916">
    <property type="entry name" value="GLYCOSYLTRANSFERASE"/>
    <property type="match status" value="1"/>
</dbReference>
<evidence type="ECO:0000313" key="2">
    <source>
        <dbReference type="EMBL" id="HIX53571.1"/>
    </source>
</evidence>
<dbReference type="Pfam" id="PF00535">
    <property type="entry name" value="Glycos_transf_2"/>
    <property type="match status" value="1"/>
</dbReference>
<dbReference type="EMBL" id="DXEZ01000023">
    <property type="protein sequence ID" value="HIX53571.1"/>
    <property type="molecule type" value="Genomic_DNA"/>
</dbReference>
<dbReference type="Proteomes" id="UP000824156">
    <property type="component" value="Unassembled WGS sequence"/>
</dbReference>
<sequence length="304" mass="35168">MILSIIIPHKNSSALLERLLMSIPSNDEFEVIVVDDNSKKCEKENLCKIVSTYKFHLYEMKNNVGAGACRNLALKKAKGEWVLFADSDDYFISNMYEIISEGLKSKADIVYFRTDSIYNDTGKQAYRHENYNQLIDTYLMNKNAENLKFKFLVPWAKLFKRSLISSCGAVFEEIPAGNDMNFSVLVALSAHSVEIVDKVLYIVTVSRGSITTTFSKEKFDSRFQASVRCNRLLREHGMGKYQQSILYFIVKGYKFGFKYLIHMWVIILKTKSNPFIGFSKLVHYKKVLQDRENPRYLLKSKSRL</sequence>
<accession>A0A9D1W6G9</accession>
<dbReference type="PANTHER" id="PTHR22916:SF3">
    <property type="entry name" value="UDP-GLCNAC:BETAGAL BETA-1,3-N-ACETYLGLUCOSAMINYLTRANSFERASE-LIKE PROTEIN 1"/>
    <property type="match status" value="1"/>
</dbReference>
<name>A0A9D1W6G9_9SPHI</name>
<evidence type="ECO:0000313" key="3">
    <source>
        <dbReference type="Proteomes" id="UP000824156"/>
    </source>
</evidence>
<dbReference type="CDD" id="cd00761">
    <property type="entry name" value="Glyco_tranf_GTA_type"/>
    <property type="match status" value="1"/>
</dbReference>
<dbReference type="AlphaFoldDB" id="A0A9D1W6G9"/>
<comment type="caution">
    <text evidence="2">The sequence shown here is derived from an EMBL/GenBank/DDBJ whole genome shotgun (WGS) entry which is preliminary data.</text>
</comment>
<reference evidence="2" key="2">
    <citation type="submission" date="2021-04" db="EMBL/GenBank/DDBJ databases">
        <authorList>
            <person name="Gilroy R."/>
        </authorList>
    </citation>
    <scope>NUCLEOTIDE SEQUENCE</scope>
    <source>
        <strain evidence="2">1719</strain>
    </source>
</reference>
<dbReference type="SUPFAM" id="SSF53448">
    <property type="entry name" value="Nucleotide-diphospho-sugar transferases"/>
    <property type="match status" value="1"/>
</dbReference>
<dbReference type="InterPro" id="IPR001173">
    <property type="entry name" value="Glyco_trans_2-like"/>
</dbReference>
<organism evidence="2 3">
    <name type="scientific">Candidatus Sphingobacterium stercoripullorum</name>
    <dbReference type="NCBI Taxonomy" id="2838759"/>
    <lineage>
        <taxon>Bacteria</taxon>
        <taxon>Pseudomonadati</taxon>
        <taxon>Bacteroidota</taxon>
        <taxon>Sphingobacteriia</taxon>
        <taxon>Sphingobacteriales</taxon>
        <taxon>Sphingobacteriaceae</taxon>
        <taxon>Sphingobacterium</taxon>
    </lineage>
</organism>
<gene>
    <name evidence="2" type="ORF">H9853_00980</name>
</gene>
<dbReference type="InterPro" id="IPR029044">
    <property type="entry name" value="Nucleotide-diphossugar_trans"/>
</dbReference>
<reference evidence="2" key="1">
    <citation type="journal article" date="2021" name="PeerJ">
        <title>Extensive microbial diversity within the chicken gut microbiome revealed by metagenomics and culture.</title>
        <authorList>
            <person name="Gilroy R."/>
            <person name="Ravi A."/>
            <person name="Getino M."/>
            <person name="Pursley I."/>
            <person name="Horton D.L."/>
            <person name="Alikhan N.F."/>
            <person name="Baker D."/>
            <person name="Gharbi K."/>
            <person name="Hall N."/>
            <person name="Watson M."/>
            <person name="Adriaenssens E.M."/>
            <person name="Foster-Nyarko E."/>
            <person name="Jarju S."/>
            <person name="Secka A."/>
            <person name="Antonio M."/>
            <person name="Oren A."/>
            <person name="Chaudhuri R.R."/>
            <person name="La Ragione R."/>
            <person name="Hildebrand F."/>
            <person name="Pallen M.J."/>
        </authorList>
    </citation>
    <scope>NUCLEOTIDE SEQUENCE</scope>
    <source>
        <strain evidence="2">1719</strain>
    </source>
</reference>
<protein>
    <submittedName>
        <fullName evidence="2">Glycosyltransferase</fullName>
    </submittedName>
</protein>
<proteinExistence type="predicted"/>
<feature type="domain" description="Glycosyltransferase 2-like" evidence="1">
    <location>
        <begin position="4"/>
        <end position="164"/>
    </location>
</feature>